<sequence>MNHKANLRLAVTGLAAMLLAACAQQGRSVSRPELPAPAAQAAALLPEYAASAGIASKLVVPQSMLDLRVVDLRAQRVNDMLTVQAEIANGSSSPRRLFYRFLWLNADGLQSGRDEPWKELPFLGRQNHFVKGMAARPDAVDFRLELRADK</sequence>
<organism evidence="2 3">
    <name type="scientific">Kerstersia gyiorum</name>
    <dbReference type="NCBI Taxonomy" id="206506"/>
    <lineage>
        <taxon>Bacteria</taxon>
        <taxon>Pseudomonadati</taxon>
        <taxon>Pseudomonadota</taxon>
        <taxon>Betaproteobacteria</taxon>
        <taxon>Burkholderiales</taxon>
        <taxon>Alcaligenaceae</taxon>
        <taxon>Kerstersia</taxon>
    </lineage>
</organism>
<evidence type="ECO:0000256" key="1">
    <source>
        <dbReference type="SAM" id="SignalP"/>
    </source>
</evidence>
<proteinExistence type="predicted"/>
<reference evidence="2 3" key="1">
    <citation type="submission" date="2019-02" db="EMBL/GenBank/DDBJ databases">
        <title>Genomic Encyclopedia of Type Strains, Phase IV (KMG-IV): sequencing the most valuable type-strain genomes for metagenomic binning, comparative biology and taxonomic classification.</title>
        <authorList>
            <person name="Goeker M."/>
        </authorList>
    </citation>
    <scope>NUCLEOTIDE SEQUENCE [LARGE SCALE GENOMIC DNA]</scope>
    <source>
        <strain evidence="2 3">DSM 16618</strain>
    </source>
</reference>
<feature type="signal peptide" evidence="1">
    <location>
        <begin position="1"/>
        <end position="23"/>
    </location>
</feature>
<keyword evidence="1" id="KW-0732">Signal</keyword>
<accession>A0A4Q7N012</accession>
<dbReference type="InterPro" id="IPR010824">
    <property type="entry name" value="DUF1425"/>
</dbReference>
<comment type="caution">
    <text evidence="2">The sequence shown here is derived from an EMBL/GenBank/DDBJ whole genome shotgun (WGS) entry which is preliminary data.</text>
</comment>
<dbReference type="AlphaFoldDB" id="A0A4Q7N012"/>
<dbReference type="Proteomes" id="UP000292039">
    <property type="component" value="Unassembled WGS sequence"/>
</dbReference>
<dbReference type="RefSeq" id="WP_130486279.1">
    <property type="nucleotide sequence ID" value="NZ_CBCSEB010000003.1"/>
</dbReference>
<dbReference type="PROSITE" id="PS51257">
    <property type="entry name" value="PROKAR_LIPOPROTEIN"/>
    <property type="match status" value="1"/>
</dbReference>
<dbReference type="InterPro" id="IPR038483">
    <property type="entry name" value="YcfL-like_sf"/>
</dbReference>
<dbReference type="Gene3D" id="2.60.40.3230">
    <property type="match status" value="1"/>
</dbReference>
<dbReference type="GeneID" id="99724993"/>
<evidence type="ECO:0000313" key="2">
    <source>
        <dbReference type="EMBL" id="RZS72899.1"/>
    </source>
</evidence>
<evidence type="ECO:0000313" key="3">
    <source>
        <dbReference type="Proteomes" id="UP000292039"/>
    </source>
</evidence>
<dbReference type="Pfam" id="PF07233">
    <property type="entry name" value="DUF1425"/>
    <property type="match status" value="1"/>
</dbReference>
<dbReference type="CDD" id="cd09030">
    <property type="entry name" value="DUF1425"/>
    <property type="match status" value="1"/>
</dbReference>
<protein>
    <submittedName>
        <fullName evidence="2">Uncharacterized protein YcfL</fullName>
    </submittedName>
</protein>
<dbReference type="EMBL" id="SGWZ01000001">
    <property type="protein sequence ID" value="RZS72899.1"/>
    <property type="molecule type" value="Genomic_DNA"/>
</dbReference>
<gene>
    <name evidence="2" type="ORF">EV679_0082</name>
</gene>
<feature type="chain" id="PRO_5030098239" evidence="1">
    <location>
        <begin position="24"/>
        <end position="150"/>
    </location>
</feature>
<name>A0A4Q7N012_9BURK</name>